<dbReference type="EMBL" id="JBHRTI010000004">
    <property type="protein sequence ID" value="MFC3147753.1"/>
    <property type="molecule type" value="Genomic_DNA"/>
</dbReference>
<accession>A0ABV7H1H8</accession>
<reference evidence="3" key="1">
    <citation type="journal article" date="2019" name="Int. J. Syst. Evol. Microbiol.">
        <title>The Global Catalogue of Microorganisms (GCM) 10K type strain sequencing project: providing services to taxonomists for standard genome sequencing and annotation.</title>
        <authorList>
            <consortium name="The Broad Institute Genomics Platform"/>
            <consortium name="The Broad Institute Genome Sequencing Center for Infectious Disease"/>
            <person name="Wu L."/>
            <person name="Ma J."/>
        </authorList>
    </citation>
    <scope>NUCLEOTIDE SEQUENCE [LARGE SCALE GENOMIC DNA]</scope>
    <source>
        <strain evidence="3">KCTC 52168</strain>
    </source>
</reference>
<name>A0ABV7H1H8_9BURK</name>
<gene>
    <name evidence="2" type="ORF">ACFOEN_08875</name>
</gene>
<dbReference type="Gene3D" id="3.30.450.40">
    <property type="match status" value="1"/>
</dbReference>
<dbReference type="Pfam" id="PF01590">
    <property type="entry name" value="GAF"/>
    <property type="match status" value="1"/>
</dbReference>
<evidence type="ECO:0000313" key="2">
    <source>
        <dbReference type="EMBL" id="MFC3147753.1"/>
    </source>
</evidence>
<feature type="domain" description="GAF" evidence="1">
    <location>
        <begin position="26"/>
        <end position="164"/>
    </location>
</feature>
<comment type="caution">
    <text evidence="2">The sequence shown here is derived from an EMBL/GenBank/DDBJ whole genome shotgun (WGS) entry which is preliminary data.</text>
</comment>
<dbReference type="RefSeq" id="WP_377303103.1">
    <property type="nucleotide sequence ID" value="NZ_CP180191.1"/>
</dbReference>
<keyword evidence="3" id="KW-1185">Reference proteome</keyword>
<evidence type="ECO:0000313" key="3">
    <source>
        <dbReference type="Proteomes" id="UP001595556"/>
    </source>
</evidence>
<dbReference type="InterPro" id="IPR029016">
    <property type="entry name" value="GAF-like_dom_sf"/>
</dbReference>
<evidence type="ECO:0000259" key="1">
    <source>
        <dbReference type="Pfam" id="PF01590"/>
    </source>
</evidence>
<proteinExistence type="predicted"/>
<dbReference type="SUPFAM" id="SSF55781">
    <property type="entry name" value="GAF domain-like"/>
    <property type="match status" value="1"/>
</dbReference>
<organism evidence="2 3">
    <name type="scientific">Piscinibacterium candidicorallinum</name>
    <dbReference type="NCBI Taxonomy" id="1793872"/>
    <lineage>
        <taxon>Bacteria</taxon>
        <taxon>Pseudomonadati</taxon>
        <taxon>Pseudomonadota</taxon>
        <taxon>Betaproteobacteria</taxon>
        <taxon>Burkholderiales</taxon>
        <taxon>Piscinibacterium</taxon>
    </lineage>
</organism>
<dbReference type="InterPro" id="IPR003018">
    <property type="entry name" value="GAF"/>
</dbReference>
<dbReference type="Proteomes" id="UP001595556">
    <property type="component" value="Unassembled WGS sequence"/>
</dbReference>
<protein>
    <submittedName>
        <fullName evidence="2">GAF domain-containing protein</fullName>
    </submittedName>
</protein>
<sequence length="175" mass="19213">MFDKNRVLAAAKRFMDGGTDAAAFHQELTRILAEEMGCTRASLWIYADPLSRDRIECASLYDRTDAAWSSGATLSDTDFAPYFEAMRTDNLIVAGDARAHPVTACFNEVYFDPLGIVSLLDVGINVGGEPWGLFCCENTTDILDWSESHVDYLRQVGSLIGYALRKAQTGTPVTA</sequence>